<dbReference type="GO" id="GO:0030527">
    <property type="term" value="F:structural constituent of chromatin"/>
    <property type="evidence" value="ECO:0007669"/>
    <property type="project" value="InterPro"/>
</dbReference>
<dbReference type="GO" id="GO:0000786">
    <property type="term" value="C:nucleosome"/>
    <property type="evidence" value="ECO:0007669"/>
    <property type="project" value="InterPro"/>
</dbReference>
<organism evidence="2">
    <name type="scientific">Oryza brachyantha</name>
    <name type="common">malo sina</name>
    <dbReference type="NCBI Taxonomy" id="4533"/>
    <lineage>
        <taxon>Eukaryota</taxon>
        <taxon>Viridiplantae</taxon>
        <taxon>Streptophyta</taxon>
        <taxon>Embryophyta</taxon>
        <taxon>Tracheophyta</taxon>
        <taxon>Spermatophyta</taxon>
        <taxon>Magnoliopsida</taxon>
        <taxon>Liliopsida</taxon>
        <taxon>Poales</taxon>
        <taxon>Poaceae</taxon>
        <taxon>BOP clade</taxon>
        <taxon>Oryzoideae</taxon>
        <taxon>Oryzeae</taxon>
        <taxon>Oryzinae</taxon>
        <taxon>Oryza</taxon>
    </lineage>
</organism>
<dbReference type="GO" id="GO:0046982">
    <property type="term" value="F:protein heterodimerization activity"/>
    <property type="evidence" value="ECO:0007669"/>
    <property type="project" value="InterPro"/>
</dbReference>
<dbReference type="STRING" id="4533.J3MJV4"/>
<dbReference type="eggNOG" id="KOG1756">
    <property type="taxonomic scope" value="Eukaryota"/>
</dbReference>
<dbReference type="SUPFAM" id="SSF47113">
    <property type="entry name" value="Histone-fold"/>
    <property type="match status" value="1"/>
</dbReference>
<dbReference type="AlphaFoldDB" id="J3MJV4"/>
<evidence type="ECO:0000313" key="2">
    <source>
        <dbReference type="EnsemblPlants" id="OB07G16860.1"/>
    </source>
</evidence>
<evidence type="ECO:0000313" key="3">
    <source>
        <dbReference type="Proteomes" id="UP000006038"/>
    </source>
</evidence>
<reference evidence="2" key="1">
    <citation type="journal article" date="2013" name="Nat. Commun.">
        <title>Whole-genome sequencing of Oryza brachyantha reveals mechanisms underlying Oryza genome evolution.</title>
        <authorList>
            <person name="Chen J."/>
            <person name="Huang Q."/>
            <person name="Gao D."/>
            <person name="Wang J."/>
            <person name="Lang Y."/>
            <person name="Liu T."/>
            <person name="Li B."/>
            <person name="Bai Z."/>
            <person name="Luis Goicoechea J."/>
            <person name="Liang C."/>
            <person name="Chen C."/>
            <person name="Zhang W."/>
            <person name="Sun S."/>
            <person name="Liao Y."/>
            <person name="Zhang X."/>
            <person name="Yang L."/>
            <person name="Song C."/>
            <person name="Wang M."/>
            <person name="Shi J."/>
            <person name="Liu G."/>
            <person name="Liu J."/>
            <person name="Zhou H."/>
            <person name="Zhou W."/>
            <person name="Yu Q."/>
            <person name="An N."/>
            <person name="Chen Y."/>
            <person name="Cai Q."/>
            <person name="Wang B."/>
            <person name="Liu B."/>
            <person name="Min J."/>
            <person name="Huang Y."/>
            <person name="Wu H."/>
            <person name="Li Z."/>
            <person name="Zhang Y."/>
            <person name="Yin Y."/>
            <person name="Song W."/>
            <person name="Jiang J."/>
            <person name="Jackson S.A."/>
            <person name="Wing R.A."/>
            <person name="Wang J."/>
            <person name="Chen M."/>
        </authorList>
    </citation>
    <scope>NUCLEOTIDE SEQUENCE [LARGE SCALE GENOMIC DNA]</scope>
    <source>
        <strain evidence="2">cv. IRGC 101232</strain>
    </source>
</reference>
<keyword evidence="1" id="KW-0472">Membrane</keyword>
<proteinExistence type="predicted"/>
<accession>J3MJV4</accession>
<dbReference type="InterPro" id="IPR009072">
    <property type="entry name" value="Histone-fold"/>
</dbReference>
<dbReference type="Gene3D" id="1.10.20.10">
    <property type="entry name" value="Histone, subunit A"/>
    <property type="match status" value="1"/>
</dbReference>
<dbReference type="PANTHER" id="PTHR23430">
    <property type="entry name" value="HISTONE H2A"/>
    <property type="match status" value="1"/>
</dbReference>
<dbReference type="InterPro" id="IPR002119">
    <property type="entry name" value="Histone_H2A"/>
</dbReference>
<name>J3MJV4_ORYBR</name>
<reference evidence="2" key="2">
    <citation type="submission" date="2013-04" db="UniProtKB">
        <authorList>
            <consortium name="EnsemblPlants"/>
        </authorList>
    </citation>
    <scope>IDENTIFICATION</scope>
</reference>
<dbReference type="HOGENOM" id="CLU_2030324_0_0_1"/>
<dbReference type="SMART" id="SM00414">
    <property type="entry name" value="H2A"/>
    <property type="match status" value="1"/>
</dbReference>
<protein>
    <recommendedName>
        <fullName evidence="4">Histone H2A</fullName>
    </recommendedName>
</protein>
<keyword evidence="3" id="KW-1185">Reference proteome</keyword>
<evidence type="ECO:0008006" key="4">
    <source>
        <dbReference type="Google" id="ProtNLM"/>
    </source>
</evidence>
<dbReference type="Gramene" id="OB07G16860.1">
    <property type="protein sequence ID" value="OB07G16860.1"/>
    <property type="gene ID" value="OB07G16860"/>
</dbReference>
<keyword evidence="1" id="KW-0812">Transmembrane</keyword>
<evidence type="ECO:0000256" key="1">
    <source>
        <dbReference type="SAM" id="Phobius"/>
    </source>
</evidence>
<sequence>MFDFSYFRSEKLAYGLSRVNGTINDLLLTTACLLHVTLLHAVYLAAHLHAVYLVACLHAAVVYLATEVLELIGNAARDNKKNRIITRHVLLAISNDEELVVSSGISYALVHQAHLSVKVVEA</sequence>
<dbReference type="EnsemblPlants" id="OB07G16860.1">
    <property type="protein sequence ID" value="OB07G16860.1"/>
    <property type="gene ID" value="OB07G16860"/>
</dbReference>
<keyword evidence="1" id="KW-1133">Transmembrane helix</keyword>
<dbReference type="Proteomes" id="UP000006038">
    <property type="component" value="Chromosome 7"/>
</dbReference>
<feature type="transmembrane region" description="Helical" evidence="1">
    <location>
        <begin position="52"/>
        <end position="73"/>
    </location>
</feature>
<dbReference type="GO" id="GO:0003677">
    <property type="term" value="F:DNA binding"/>
    <property type="evidence" value="ECO:0007669"/>
    <property type="project" value="InterPro"/>
</dbReference>